<evidence type="ECO:0000313" key="2">
    <source>
        <dbReference type="EMBL" id="MBX35909.1"/>
    </source>
</evidence>
<organism evidence="2">
    <name type="scientific">Rhizophora mucronata</name>
    <name type="common">Asiatic mangrove</name>
    <dbReference type="NCBI Taxonomy" id="61149"/>
    <lineage>
        <taxon>Eukaryota</taxon>
        <taxon>Viridiplantae</taxon>
        <taxon>Streptophyta</taxon>
        <taxon>Embryophyta</taxon>
        <taxon>Tracheophyta</taxon>
        <taxon>Spermatophyta</taxon>
        <taxon>Magnoliopsida</taxon>
        <taxon>eudicotyledons</taxon>
        <taxon>Gunneridae</taxon>
        <taxon>Pentapetalae</taxon>
        <taxon>rosids</taxon>
        <taxon>fabids</taxon>
        <taxon>Malpighiales</taxon>
        <taxon>Rhizophoraceae</taxon>
        <taxon>Rhizophora</taxon>
    </lineage>
</organism>
<feature type="region of interest" description="Disordered" evidence="1">
    <location>
        <begin position="1"/>
        <end position="21"/>
    </location>
</feature>
<evidence type="ECO:0000256" key="1">
    <source>
        <dbReference type="SAM" id="MobiDB-lite"/>
    </source>
</evidence>
<proteinExistence type="predicted"/>
<name>A0A2P2N0B0_RHIMU</name>
<sequence>MGGRVGKVPGSPSGHGGRPQIFCEGWISPRL</sequence>
<protein>
    <submittedName>
        <fullName evidence="2">Uncharacterized protein</fullName>
    </submittedName>
</protein>
<reference evidence="2" key="1">
    <citation type="submission" date="2018-02" db="EMBL/GenBank/DDBJ databases">
        <title>Rhizophora mucronata_Transcriptome.</title>
        <authorList>
            <person name="Meera S.P."/>
            <person name="Sreeshan A."/>
            <person name="Augustine A."/>
        </authorList>
    </citation>
    <scope>NUCLEOTIDE SEQUENCE</scope>
    <source>
        <tissue evidence="2">Leaf</tissue>
    </source>
</reference>
<dbReference type="EMBL" id="GGEC01055425">
    <property type="protein sequence ID" value="MBX35909.1"/>
    <property type="molecule type" value="Transcribed_RNA"/>
</dbReference>
<accession>A0A2P2N0B0</accession>
<dbReference type="AlphaFoldDB" id="A0A2P2N0B0"/>